<feature type="region of interest" description="Disordered" evidence="1">
    <location>
        <begin position="126"/>
        <end position="145"/>
    </location>
</feature>
<dbReference type="Proteomes" id="UP000676409">
    <property type="component" value="Chromosome"/>
</dbReference>
<dbReference type="EMBL" id="CP073078">
    <property type="protein sequence ID" value="QUD87410.1"/>
    <property type="molecule type" value="Genomic_DNA"/>
</dbReference>
<organism evidence="2 3">
    <name type="scientific">Phenylobacterium montanum</name>
    <dbReference type="NCBI Taxonomy" id="2823693"/>
    <lineage>
        <taxon>Bacteria</taxon>
        <taxon>Pseudomonadati</taxon>
        <taxon>Pseudomonadota</taxon>
        <taxon>Alphaproteobacteria</taxon>
        <taxon>Caulobacterales</taxon>
        <taxon>Caulobacteraceae</taxon>
        <taxon>Phenylobacterium</taxon>
    </lineage>
</organism>
<dbReference type="Pfam" id="PF06676">
    <property type="entry name" value="DUF1178"/>
    <property type="match status" value="1"/>
</dbReference>
<name>A0A975FXV0_9CAUL</name>
<proteinExistence type="predicted"/>
<evidence type="ECO:0000313" key="3">
    <source>
        <dbReference type="Proteomes" id="UP000676409"/>
    </source>
</evidence>
<dbReference type="PIRSF" id="PIRSF032131">
    <property type="entry name" value="UCP032131"/>
    <property type="match status" value="1"/>
</dbReference>
<evidence type="ECO:0000313" key="2">
    <source>
        <dbReference type="EMBL" id="QUD87410.1"/>
    </source>
</evidence>
<reference evidence="2" key="1">
    <citation type="submission" date="2021-04" db="EMBL/GenBank/DDBJ databases">
        <title>The complete genome sequence of Caulobacter sp. S6.</title>
        <authorList>
            <person name="Tang Y."/>
            <person name="Ouyang W."/>
            <person name="Liu Q."/>
            <person name="Huang B."/>
            <person name="Guo Z."/>
            <person name="Lei P."/>
        </authorList>
    </citation>
    <scope>NUCLEOTIDE SEQUENCE</scope>
    <source>
        <strain evidence="2">S6</strain>
    </source>
</reference>
<dbReference type="RefSeq" id="WP_211937462.1">
    <property type="nucleotide sequence ID" value="NZ_CP073078.1"/>
</dbReference>
<dbReference type="InterPro" id="IPR009562">
    <property type="entry name" value="DUF1178"/>
</dbReference>
<keyword evidence="3" id="KW-1185">Reference proteome</keyword>
<dbReference type="AlphaFoldDB" id="A0A975FXV0"/>
<protein>
    <submittedName>
        <fullName evidence="2">DUF1178 family protein</fullName>
    </submittedName>
</protein>
<evidence type="ECO:0000256" key="1">
    <source>
        <dbReference type="SAM" id="MobiDB-lite"/>
    </source>
</evidence>
<gene>
    <name evidence="2" type="ORF">KCG34_20515</name>
</gene>
<sequence length="145" mass="15760">MIKYALACEHDHAFEGWFGSSGDFDDQQGRGLLDCPVCGSHAVRKQIMAPAVAGTKKQAAVTGEASAPTRAMMMDAMNRVRAHVEENFDYVGDRFAREARDIHEGKSEDRGIYGEASPKEIKGLVEDGINVAPMPPAPPKKTEVN</sequence>
<accession>A0A975FXV0</accession>
<dbReference type="KEGG" id="caul:KCG34_20515"/>